<evidence type="ECO:0000313" key="5">
    <source>
        <dbReference type="Proteomes" id="UP000001208"/>
    </source>
</evidence>
<dbReference type="InterPro" id="IPR017534">
    <property type="entry name" value="GNAT-acetyltransferase"/>
</dbReference>
<protein>
    <submittedName>
        <fullName evidence="4">GNAT-family acetyltransferase TIGR03103</fullName>
        <ecNumber evidence="4">6.3.2.3</ecNumber>
    </submittedName>
</protein>
<organism evidence="4 5">
    <name type="scientific">Chloroherpeton thalassium (strain ATCC 35110 / GB-78)</name>
    <dbReference type="NCBI Taxonomy" id="517418"/>
    <lineage>
        <taxon>Bacteria</taxon>
        <taxon>Pseudomonadati</taxon>
        <taxon>Chlorobiota</taxon>
        <taxon>Chlorobiia</taxon>
        <taxon>Chlorobiales</taxon>
        <taxon>Chloroherpetonaceae</taxon>
        <taxon>Chloroherpeton</taxon>
    </lineage>
</organism>
<accession>B3QY66</accession>
<proteinExistence type="predicted"/>
<dbReference type="EMBL" id="CP001100">
    <property type="protein sequence ID" value="ACF15032.1"/>
    <property type="molecule type" value="Genomic_DNA"/>
</dbReference>
<evidence type="ECO:0000313" key="4">
    <source>
        <dbReference type="EMBL" id="ACF15032.1"/>
    </source>
</evidence>
<dbReference type="GO" id="GO:0018169">
    <property type="term" value="F:ribosomal S6-glutamic acid ligase activity"/>
    <property type="evidence" value="ECO:0007669"/>
    <property type="project" value="TreeGrafter"/>
</dbReference>
<keyword evidence="4" id="KW-0808">Transferase</keyword>
<dbReference type="STRING" id="517418.Ctha_2583"/>
<dbReference type="Gene3D" id="3.40.630.30">
    <property type="match status" value="1"/>
</dbReference>
<dbReference type="eggNOG" id="COG1181">
    <property type="taxonomic scope" value="Bacteria"/>
</dbReference>
<evidence type="ECO:0000259" key="3">
    <source>
        <dbReference type="PROSITE" id="PS51186"/>
    </source>
</evidence>
<dbReference type="Pfam" id="PF08443">
    <property type="entry name" value="RimK"/>
    <property type="match status" value="1"/>
</dbReference>
<dbReference type="RefSeq" id="WP_012501114.1">
    <property type="nucleotide sequence ID" value="NC_011026.1"/>
</dbReference>
<dbReference type="GO" id="GO:0016747">
    <property type="term" value="F:acyltransferase activity, transferring groups other than amino-acyl groups"/>
    <property type="evidence" value="ECO:0007669"/>
    <property type="project" value="InterPro"/>
</dbReference>
<dbReference type="GO" id="GO:0005524">
    <property type="term" value="F:ATP binding"/>
    <property type="evidence" value="ECO:0007669"/>
    <property type="project" value="UniProtKB-UniRule"/>
</dbReference>
<dbReference type="InterPro" id="IPR011761">
    <property type="entry name" value="ATP-grasp"/>
</dbReference>
<keyword evidence="1" id="KW-0547">Nucleotide-binding</keyword>
<dbReference type="CDD" id="cd04301">
    <property type="entry name" value="NAT_SF"/>
    <property type="match status" value="1"/>
</dbReference>
<dbReference type="InterPro" id="IPR000182">
    <property type="entry name" value="GNAT_dom"/>
</dbReference>
<dbReference type="GO" id="GO:0009432">
    <property type="term" value="P:SOS response"/>
    <property type="evidence" value="ECO:0007669"/>
    <property type="project" value="TreeGrafter"/>
</dbReference>
<dbReference type="PROSITE" id="PS50975">
    <property type="entry name" value="ATP_GRASP"/>
    <property type="match status" value="1"/>
</dbReference>
<dbReference type="Gene3D" id="3.30.1490.20">
    <property type="entry name" value="ATP-grasp fold, A domain"/>
    <property type="match status" value="1"/>
</dbReference>
<dbReference type="EC" id="6.3.2.3" evidence="4"/>
<dbReference type="KEGG" id="cts:Ctha_2583"/>
<dbReference type="PANTHER" id="PTHR21621:SF0">
    <property type="entry name" value="BETA-CITRYLGLUTAMATE SYNTHASE B-RELATED"/>
    <property type="match status" value="1"/>
</dbReference>
<reference evidence="4 5" key="1">
    <citation type="submission" date="2008-06" db="EMBL/GenBank/DDBJ databases">
        <title>Complete sequence of Chloroherpeton thalassium ATCC 35110.</title>
        <authorList>
            <consortium name="US DOE Joint Genome Institute"/>
            <person name="Lucas S."/>
            <person name="Copeland A."/>
            <person name="Lapidus A."/>
            <person name="Glavina del Rio T."/>
            <person name="Dalin E."/>
            <person name="Tice H."/>
            <person name="Bruce D."/>
            <person name="Goodwin L."/>
            <person name="Pitluck S."/>
            <person name="Schmutz J."/>
            <person name="Larimer F."/>
            <person name="Land M."/>
            <person name="Hauser L."/>
            <person name="Kyrpides N."/>
            <person name="Mikhailova N."/>
            <person name="Liu Z."/>
            <person name="Li T."/>
            <person name="Zhao F."/>
            <person name="Overmann J."/>
            <person name="Bryant D.A."/>
            <person name="Richardson P."/>
        </authorList>
    </citation>
    <scope>NUCLEOTIDE SEQUENCE [LARGE SCALE GENOMIC DNA]</scope>
    <source>
        <strain evidence="5">ATCC 35110 / GB-78</strain>
    </source>
</reference>
<dbReference type="InterPro" id="IPR016181">
    <property type="entry name" value="Acyl_CoA_acyltransferase"/>
</dbReference>
<dbReference type="Proteomes" id="UP000001208">
    <property type="component" value="Chromosome"/>
</dbReference>
<dbReference type="GO" id="GO:0046872">
    <property type="term" value="F:metal ion binding"/>
    <property type="evidence" value="ECO:0007669"/>
    <property type="project" value="InterPro"/>
</dbReference>
<keyword evidence="5" id="KW-1185">Reference proteome</keyword>
<dbReference type="InterPro" id="IPR013815">
    <property type="entry name" value="ATP_grasp_subdomain_1"/>
</dbReference>
<dbReference type="HOGENOM" id="CLU_032794_0_0_10"/>
<dbReference type="Gene3D" id="3.30.470.20">
    <property type="entry name" value="ATP-grasp fold, B domain"/>
    <property type="match status" value="2"/>
</dbReference>
<gene>
    <name evidence="4" type="ordered locus">Ctha_2583</name>
</gene>
<keyword evidence="1" id="KW-0067">ATP-binding</keyword>
<name>B3QY66_CHLT3</name>
<dbReference type="GO" id="GO:0005737">
    <property type="term" value="C:cytoplasm"/>
    <property type="evidence" value="ECO:0007669"/>
    <property type="project" value="TreeGrafter"/>
</dbReference>
<dbReference type="OrthoDB" id="9803907at2"/>
<dbReference type="PROSITE" id="PS51186">
    <property type="entry name" value="GNAT"/>
    <property type="match status" value="1"/>
</dbReference>
<dbReference type="Pfam" id="PF00583">
    <property type="entry name" value="Acetyltransf_1"/>
    <property type="match status" value="1"/>
</dbReference>
<dbReference type="SUPFAM" id="SSF55729">
    <property type="entry name" value="Acyl-CoA N-acyltransferases (Nat)"/>
    <property type="match status" value="1"/>
</dbReference>
<dbReference type="InterPro" id="IPR013651">
    <property type="entry name" value="ATP-grasp_RimK-type"/>
</dbReference>
<dbReference type="eggNOG" id="COG0456">
    <property type="taxonomic scope" value="Bacteria"/>
</dbReference>
<evidence type="ECO:0000256" key="1">
    <source>
        <dbReference type="PROSITE-ProRule" id="PRU00409"/>
    </source>
</evidence>
<dbReference type="SUPFAM" id="SSF56059">
    <property type="entry name" value="Glutathione synthetase ATP-binding domain-like"/>
    <property type="match status" value="1"/>
</dbReference>
<dbReference type="NCBIfam" id="TIGR03103">
    <property type="entry name" value="trio_acet_GNAT"/>
    <property type="match status" value="1"/>
</dbReference>
<dbReference type="GO" id="GO:0004363">
    <property type="term" value="F:glutathione synthase activity"/>
    <property type="evidence" value="ECO:0007669"/>
    <property type="project" value="UniProtKB-EC"/>
</dbReference>
<dbReference type="PANTHER" id="PTHR21621">
    <property type="entry name" value="RIBOSOMAL PROTEIN S6 MODIFICATION PROTEIN"/>
    <property type="match status" value="1"/>
</dbReference>
<evidence type="ECO:0000259" key="2">
    <source>
        <dbReference type="PROSITE" id="PS50975"/>
    </source>
</evidence>
<sequence>MAKLNQEVKINPLNSPSLKNWGEPPEKEELKISKKNIYVECGWGRLIFAHTFDQNTNVTSLIRGEENGKRDIAFYIRDPHVALAQSPHELFLDPSHTYRFWLKENQNNTPVYKGFSIRVANPDIDIPAINKIYQAHGMVPIDRKFLKNNYDQKVITYFVAVDSETGDVIGVVMGADHVLIFDDPENGSSLWALAVDPQARVPGVGQALVQHLIEFYQERGRIFMDLSVLHSNTQANRLYDKLGFERVPVFCVKRKNAINEKLYSGPEPMENLNPYATIIVKEARKRGIAVKVIDDVNNYFSLTYGGRSIVCRESLTELTTAIAMSRCADKAVTHSLAKSIGAKVPAQRVVNGTGEDLLFLEHYNQLAVKPADNEQGKGISLMVGTESELEQAIRLAKKYSDKVILEEFVTGTDLRIIIIDFKMVAAAIRRPPEIIGDGSHTILELIQKQSRRREAATHGESKIPVDRETEKCVGSQGYDLENILPAEKKLLVRRTANLHTGGTIHDVTEKLHPKLAEAAIDIAKAIDIPVVGIDFMIQSPEEPDYYFIEANERPGLANHEPQPTAERFIDLLFPNTIPVEGVAKS</sequence>
<feature type="domain" description="N-acetyltransferase" evidence="3">
    <location>
        <begin position="115"/>
        <end position="265"/>
    </location>
</feature>
<keyword evidence="4" id="KW-0436">Ligase</keyword>
<feature type="domain" description="ATP-grasp" evidence="2">
    <location>
        <begin position="334"/>
        <end position="577"/>
    </location>
</feature>
<dbReference type="AlphaFoldDB" id="B3QY66"/>